<dbReference type="AlphaFoldDB" id="A0A9W6T9E6"/>
<organism evidence="9 10">
    <name type="scientific">Ambrosiozyma monospora</name>
    <name type="common">Yeast</name>
    <name type="synonym">Endomycopsis monosporus</name>
    <dbReference type="NCBI Taxonomy" id="43982"/>
    <lineage>
        <taxon>Eukaryota</taxon>
        <taxon>Fungi</taxon>
        <taxon>Dikarya</taxon>
        <taxon>Ascomycota</taxon>
        <taxon>Saccharomycotina</taxon>
        <taxon>Pichiomycetes</taxon>
        <taxon>Pichiales</taxon>
        <taxon>Pichiaceae</taxon>
        <taxon>Ambrosiozyma</taxon>
    </lineage>
</organism>
<dbReference type="SUPFAM" id="SSF57701">
    <property type="entry name" value="Zn2/Cys6 DNA-binding domain"/>
    <property type="match status" value="1"/>
</dbReference>
<protein>
    <submittedName>
        <fullName evidence="9">Unnamed protein product</fullName>
    </submittedName>
</protein>
<dbReference type="InterPro" id="IPR001138">
    <property type="entry name" value="Zn2Cys6_DnaBD"/>
</dbReference>
<dbReference type="PANTHER" id="PTHR36206:SF12">
    <property type="entry name" value="ASPERCRYPTIN BIOSYNTHESIS CLUSTER-SPECIFIC TRANSCRIPTION REGULATOR ATNN-RELATED"/>
    <property type="match status" value="1"/>
</dbReference>
<dbReference type="GO" id="GO:0003677">
    <property type="term" value="F:DNA binding"/>
    <property type="evidence" value="ECO:0007669"/>
    <property type="project" value="UniProtKB-KW"/>
</dbReference>
<evidence type="ECO:0000256" key="5">
    <source>
        <dbReference type="ARBA" id="ARBA00023163"/>
    </source>
</evidence>
<dbReference type="PANTHER" id="PTHR36206">
    <property type="entry name" value="ASPERCRYPTIN BIOSYNTHESIS CLUSTER-SPECIFIC TRANSCRIPTION REGULATOR ATNN-RELATED"/>
    <property type="match status" value="1"/>
</dbReference>
<keyword evidence="4" id="KW-0238">DNA-binding</keyword>
<accession>A0A9W6T9E6</accession>
<sequence length="281" mass="31304">MEQHQYSHLNHNDFKTSQTGLTIGTNHQSSSQCSKTDYPSQKDKSEPAKTNNHCNNDLFLNLGSLISPPSAYDYMNFSTSAMEHKTTLSNHVFQRSLSYPEPADAQSRSASSSTSSLFDSSSFLTSYSLAPPSTYFNNGSGGTLISPMSTTAEDLPFSFSSSPLVGETICHTLVNTLHFGSNPSTSHYHKTTTNSKYSISKKASRSRKGCLTCRSRKKKCCETKPLCTECRRLGINCRWAKPGYERKNKSKNNDYCPDLYYDPEFGKIKTLRGVVEKKIVE</sequence>
<gene>
    <name evidence="9" type="ORF">Amon01_000987900</name>
</gene>
<keyword evidence="6" id="KW-0539">Nucleus</keyword>
<evidence type="ECO:0000256" key="3">
    <source>
        <dbReference type="ARBA" id="ARBA00023015"/>
    </source>
</evidence>
<dbReference type="GO" id="GO:0008270">
    <property type="term" value="F:zinc ion binding"/>
    <property type="evidence" value="ECO:0007669"/>
    <property type="project" value="InterPro"/>
</dbReference>
<evidence type="ECO:0000256" key="1">
    <source>
        <dbReference type="ARBA" id="ARBA00022723"/>
    </source>
</evidence>
<feature type="region of interest" description="Disordered" evidence="7">
    <location>
        <begin position="1"/>
        <end position="53"/>
    </location>
</feature>
<keyword evidence="2" id="KW-0862">Zinc</keyword>
<dbReference type="GO" id="GO:0000981">
    <property type="term" value="F:DNA-binding transcription factor activity, RNA polymerase II-specific"/>
    <property type="evidence" value="ECO:0007669"/>
    <property type="project" value="InterPro"/>
</dbReference>
<evidence type="ECO:0000259" key="8">
    <source>
        <dbReference type="PROSITE" id="PS50048"/>
    </source>
</evidence>
<dbReference type="InterPro" id="IPR052360">
    <property type="entry name" value="Transcr_Regulatory_Proteins"/>
</dbReference>
<feature type="domain" description="Zn(2)-C6 fungal-type" evidence="8">
    <location>
        <begin position="209"/>
        <end position="239"/>
    </location>
</feature>
<reference evidence="9" key="1">
    <citation type="submission" date="2023-04" db="EMBL/GenBank/DDBJ databases">
        <title>Ambrosiozyma monospora NBRC 1965.</title>
        <authorList>
            <person name="Ichikawa N."/>
            <person name="Sato H."/>
            <person name="Tonouchi N."/>
        </authorList>
    </citation>
    <scope>NUCLEOTIDE SEQUENCE</scope>
    <source>
        <strain evidence="9">NBRC 1965</strain>
    </source>
</reference>
<keyword evidence="3" id="KW-0805">Transcription regulation</keyword>
<evidence type="ECO:0000313" key="10">
    <source>
        <dbReference type="Proteomes" id="UP001165063"/>
    </source>
</evidence>
<feature type="compositionally biased region" description="Basic and acidic residues" evidence="7">
    <location>
        <begin position="1"/>
        <end position="14"/>
    </location>
</feature>
<dbReference type="PROSITE" id="PS50048">
    <property type="entry name" value="ZN2_CY6_FUNGAL_2"/>
    <property type="match status" value="1"/>
</dbReference>
<evidence type="ECO:0000256" key="2">
    <source>
        <dbReference type="ARBA" id="ARBA00022833"/>
    </source>
</evidence>
<evidence type="ECO:0000313" key="9">
    <source>
        <dbReference type="EMBL" id="GME80650.1"/>
    </source>
</evidence>
<dbReference type="Pfam" id="PF00172">
    <property type="entry name" value="Zn_clus"/>
    <property type="match status" value="1"/>
</dbReference>
<dbReference type="OrthoDB" id="5418899at2759"/>
<keyword evidence="5" id="KW-0804">Transcription</keyword>
<dbReference type="Proteomes" id="UP001165063">
    <property type="component" value="Unassembled WGS sequence"/>
</dbReference>
<proteinExistence type="predicted"/>
<feature type="compositionally biased region" description="Polar residues" evidence="7">
    <location>
        <begin position="15"/>
        <end position="39"/>
    </location>
</feature>
<comment type="caution">
    <text evidence="9">The sequence shown here is derived from an EMBL/GenBank/DDBJ whole genome shotgun (WGS) entry which is preliminary data.</text>
</comment>
<dbReference type="InterPro" id="IPR036864">
    <property type="entry name" value="Zn2-C6_fun-type_DNA-bd_sf"/>
</dbReference>
<keyword evidence="1" id="KW-0479">Metal-binding</keyword>
<dbReference type="EMBL" id="BSXU01014328">
    <property type="protein sequence ID" value="GME80650.1"/>
    <property type="molecule type" value="Genomic_DNA"/>
</dbReference>
<evidence type="ECO:0000256" key="6">
    <source>
        <dbReference type="ARBA" id="ARBA00023242"/>
    </source>
</evidence>
<evidence type="ECO:0000256" key="4">
    <source>
        <dbReference type="ARBA" id="ARBA00023125"/>
    </source>
</evidence>
<keyword evidence="10" id="KW-1185">Reference proteome</keyword>
<dbReference type="PROSITE" id="PS00463">
    <property type="entry name" value="ZN2_CY6_FUNGAL_1"/>
    <property type="match status" value="1"/>
</dbReference>
<dbReference type="SMART" id="SM00066">
    <property type="entry name" value="GAL4"/>
    <property type="match status" value="1"/>
</dbReference>
<dbReference type="CDD" id="cd00067">
    <property type="entry name" value="GAL4"/>
    <property type="match status" value="1"/>
</dbReference>
<evidence type="ECO:0000256" key="7">
    <source>
        <dbReference type="SAM" id="MobiDB-lite"/>
    </source>
</evidence>
<name>A0A9W6T9E6_AMBMO</name>
<dbReference type="Gene3D" id="4.10.240.10">
    <property type="entry name" value="Zn(2)-C6 fungal-type DNA-binding domain"/>
    <property type="match status" value="1"/>
</dbReference>